<protein>
    <submittedName>
        <fullName evidence="1">Uncharacterized protein</fullName>
    </submittedName>
</protein>
<dbReference type="Proteomes" id="UP000077143">
    <property type="component" value="Chromosome"/>
</dbReference>
<accession>A0A172UV02</accession>
<evidence type="ECO:0000313" key="2">
    <source>
        <dbReference type="Proteomes" id="UP000077143"/>
    </source>
</evidence>
<dbReference type="OrthoDB" id="4731377at2"/>
<proteinExistence type="predicted"/>
<dbReference type="EMBL" id="CP015596">
    <property type="protein sequence ID" value="ANE82808.1"/>
    <property type="molecule type" value="Genomic_DNA"/>
</dbReference>
<dbReference type="AlphaFoldDB" id="A0A172UV02"/>
<name>A0A172UV02_9MYCO</name>
<evidence type="ECO:0000313" key="1">
    <source>
        <dbReference type="EMBL" id="ANE82808.1"/>
    </source>
</evidence>
<sequence>MFRIDGINGESIVIDGVWVEKLRANNSIGRNPADKYAGTDVKEFSRRKKLFGGDREELLQLTISVGTFYSLMVPAEKRAEVDALLAELDAARERATS</sequence>
<dbReference type="KEGG" id="madi:A7U43_10585"/>
<gene>
    <name evidence="1" type="ORF">A7U43_10585</name>
</gene>
<organism evidence="1 2">
    <name type="scientific">Mycobacterium adipatum</name>
    <dbReference type="NCBI Taxonomy" id="1682113"/>
    <lineage>
        <taxon>Bacteria</taxon>
        <taxon>Bacillati</taxon>
        <taxon>Actinomycetota</taxon>
        <taxon>Actinomycetes</taxon>
        <taxon>Mycobacteriales</taxon>
        <taxon>Mycobacteriaceae</taxon>
        <taxon>Mycobacterium</taxon>
    </lineage>
</organism>
<reference evidence="1 2" key="1">
    <citation type="submission" date="2016-05" db="EMBL/GenBank/DDBJ databases">
        <title>Complete genome sequence of a phthalic acid esters degrading Mycobacterium sp. YC-RL4.</title>
        <authorList>
            <person name="Ren L."/>
            <person name="Fan S."/>
            <person name="Ruth N."/>
            <person name="Jia Y."/>
            <person name="Wang J."/>
            <person name="Qiao C."/>
        </authorList>
    </citation>
    <scope>NUCLEOTIDE SEQUENCE [LARGE SCALE GENOMIC DNA]</scope>
    <source>
        <strain evidence="1 2">YC-RL4</strain>
    </source>
</reference>
<keyword evidence="2" id="KW-1185">Reference proteome</keyword>